<dbReference type="InterPro" id="IPR000477">
    <property type="entry name" value="RT_dom"/>
</dbReference>
<reference evidence="6" key="1">
    <citation type="submission" date="2021-09" db="EMBL/GenBank/DDBJ databases">
        <authorList>
            <person name="Martin H S."/>
        </authorList>
    </citation>
    <scope>NUCLEOTIDE SEQUENCE</scope>
</reference>
<dbReference type="Gene3D" id="3.30.2310.10">
    <property type="entry name" value="YaeB-like"/>
    <property type="match status" value="1"/>
</dbReference>
<dbReference type="Pfam" id="PF01980">
    <property type="entry name" value="TrmO_N"/>
    <property type="match status" value="2"/>
</dbReference>
<evidence type="ECO:0000256" key="1">
    <source>
        <dbReference type="ARBA" id="ARBA00022691"/>
    </source>
</evidence>
<dbReference type="Gene3D" id="2.40.30.70">
    <property type="entry name" value="YaeB-like"/>
    <property type="match status" value="2"/>
</dbReference>
<keyword evidence="7" id="KW-1185">Reference proteome</keyword>
<evidence type="ECO:0000256" key="3">
    <source>
        <dbReference type="SAM" id="Coils"/>
    </source>
</evidence>
<organism evidence="6 7">
    <name type="scientific">Danaus chrysippus</name>
    <name type="common">African queen</name>
    <dbReference type="NCBI Taxonomy" id="151541"/>
    <lineage>
        <taxon>Eukaryota</taxon>
        <taxon>Metazoa</taxon>
        <taxon>Ecdysozoa</taxon>
        <taxon>Arthropoda</taxon>
        <taxon>Hexapoda</taxon>
        <taxon>Insecta</taxon>
        <taxon>Pterygota</taxon>
        <taxon>Neoptera</taxon>
        <taxon>Endopterygota</taxon>
        <taxon>Lepidoptera</taxon>
        <taxon>Glossata</taxon>
        <taxon>Ditrysia</taxon>
        <taxon>Papilionoidea</taxon>
        <taxon>Nymphalidae</taxon>
        <taxon>Danainae</taxon>
        <taxon>Danaini</taxon>
        <taxon>Danaina</taxon>
        <taxon>Danaus</taxon>
        <taxon>Anosia</taxon>
    </lineage>
</organism>
<dbReference type="InterPro" id="IPR036414">
    <property type="entry name" value="YaeB_N_sf"/>
</dbReference>
<protein>
    <submittedName>
        <fullName evidence="6">(African queen) hypothetical protein</fullName>
    </submittedName>
</protein>
<evidence type="ECO:0000256" key="2">
    <source>
        <dbReference type="ARBA" id="ARBA00033753"/>
    </source>
</evidence>
<comment type="similarity">
    <text evidence="2">Belongs to the tRNA methyltransferase O family.</text>
</comment>
<sequence length="1357" mass="155210">MTENIEFYQNQIALARTEIKNLRQRISALKHEHQKEISHIKSTLSSLRCSKCAEEATTVVNNHTHDEGTSSDSQIKYKPIGYIETSFNNKRGLPRQASVMTNSVGVVTIDTNVFTNPEHALSGLEEFSHIWIIYHFHMTESNSTPAKVSPPRLVGEKKGVFSTRSPHRPCPIGLSLVKIHSIQVLFNETIIPNMKQSTWKVHDDNLAVLLEHPGSKQELNSQVETFQNTVYDYFNEQYPPRNHYARKNKENSFKIKMRKKKRELIKNLRIAKALGDNHLSHQLARALRSILKLIQGISAQTAEYRGNFDRAKQEVDFDKNPFEYSKTIFKKERGQLLLTNDQIYDHFKSTYEVPKSVRLYTDPNEQKPEIPHIDFHGIPPTLDEISSHIKRKSSKSAPGPDGIPYIVFKKCPSVRKHLLNIYGKIWSRKQIPECFGKAIFVLIPKKDRVTDPKDTRPIALTNTISKIFFSVLQTRMTRFMLSNKYFRPNHQKGFLPGISGCLEHNTLLSESLKDARKSERQITVCWIDLENAFGSIQHELMLFALRWYNFPPLVSDMIASYYSKLKFSIITKEGPSKSLSYNVGLFQGCCLSPIVFNIIINILVDKLISNEKKWGYRFKFNNKYTESILAFADDLAILTRHPKHCQVLLDEVDKFCEWTDGLRTKPSKCHCLCLGRRNTRYTSYDPGLSIGGQCVSTVTENAPFKFLGRKIDNIGRTPSLEGIVDSFLNDLNKVDSQQISNVKKAWIYDNYLTSRLDWPFLVYDFSKTLLSKLDAGVIKMLKLWLGLALTADSSALFRDRNSFGMNLKRPSELYKHLRVSKRHILGKSHDDVVTSLPKDNDAPELKSRRQFHKQFMIGAQNNRVGLGSSRKVQDTDILKSFIRQDENDKYKIHAMSLEMQNEWLDIGDFCIPLALKWRTLIHDWSPALLKFYLNAFQMTLPDQSNLVRWGKGTEKTCYICGKAVGTAKHLLVGCKVLLDSGQYSRRHDRVLEIIRFVREGTRAIKSNVKPYSILKAASDWTIMMDTYEKQYKIPEDICASASRPDIFLYSRILKRVVMIELTVPWETNIPKDHAIKVNKYYELTNELTRNRFVVDLYAVEVGARGITAKSLYNLLKDLGLSRTNINSFLERTSKAALVGSFQIWLGRERNLDSGGNKIHFYGVDMVNGTPVLDIKPYIPQYDYPISEANERPPTEGIDLAGLNLNVSSLNITTGYGDMLPSDLLTPLTPSENLDEALSIQRGEPDGQERYIGQASNINQTDVRVASWITNTRNTYQVVFTDESLTRLENLIGSRADSFKTNIMSLLSEDPRSVYVKTKYKDHEYNCVLEDLSITCVFDETSSICTIIAVKSADELQN</sequence>
<dbReference type="PANTHER" id="PTHR12818:SF0">
    <property type="entry name" value="TRNA (ADENINE(37)-N6)-METHYLTRANSFERASE"/>
    <property type="match status" value="1"/>
</dbReference>
<keyword evidence="3" id="KW-0175">Coiled coil</keyword>
<feature type="domain" description="Reverse transcriptase" evidence="4">
    <location>
        <begin position="424"/>
        <end position="711"/>
    </location>
</feature>
<dbReference type="Pfam" id="PF00078">
    <property type="entry name" value="RVT_1"/>
    <property type="match status" value="1"/>
</dbReference>
<dbReference type="InterPro" id="IPR040372">
    <property type="entry name" value="YaeB-like"/>
</dbReference>
<evidence type="ECO:0000313" key="6">
    <source>
        <dbReference type="EMBL" id="CAG9568507.1"/>
    </source>
</evidence>
<dbReference type="PROSITE" id="PS51668">
    <property type="entry name" value="TSAA_2"/>
    <property type="match status" value="2"/>
</dbReference>
<dbReference type="PANTHER" id="PTHR12818">
    <property type="entry name" value="TRNA (ADENINE(37)-N6)-METHYLTRANSFERASE"/>
    <property type="match status" value="1"/>
</dbReference>
<dbReference type="SUPFAM" id="SSF56672">
    <property type="entry name" value="DNA/RNA polymerases"/>
    <property type="match status" value="1"/>
</dbReference>
<name>A0A8J2VW44_9NEOP</name>
<keyword evidence="1" id="KW-0949">S-adenosyl-L-methionine</keyword>
<comment type="caution">
    <text evidence="6">The sequence shown here is derived from an EMBL/GenBank/DDBJ whole genome shotgun (WGS) entry which is preliminary data.</text>
</comment>
<evidence type="ECO:0000259" key="5">
    <source>
        <dbReference type="PROSITE" id="PS51668"/>
    </source>
</evidence>
<feature type="domain" description="TsaA-like" evidence="5">
    <location>
        <begin position="1145"/>
        <end position="1186"/>
    </location>
</feature>
<dbReference type="GO" id="GO:0071897">
    <property type="term" value="P:DNA biosynthetic process"/>
    <property type="evidence" value="ECO:0007669"/>
    <property type="project" value="UniProtKB-ARBA"/>
</dbReference>
<feature type="domain" description="TsaA-like" evidence="5">
    <location>
        <begin position="77"/>
        <end position="223"/>
    </location>
</feature>
<evidence type="ECO:0000313" key="7">
    <source>
        <dbReference type="Proteomes" id="UP000789524"/>
    </source>
</evidence>
<gene>
    <name evidence="6" type="ORF">DCHRY22_LOCUS8382</name>
</gene>
<dbReference type="InterPro" id="IPR023370">
    <property type="entry name" value="TrmO-like_N"/>
</dbReference>
<dbReference type="PROSITE" id="PS50878">
    <property type="entry name" value="RT_POL"/>
    <property type="match status" value="1"/>
</dbReference>
<accession>A0A8J2VW44</accession>
<dbReference type="InterPro" id="IPR036413">
    <property type="entry name" value="YaeB-like_sf"/>
</dbReference>
<dbReference type="CDD" id="cd01650">
    <property type="entry name" value="RT_nLTR_like"/>
    <property type="match status" value="1"/>
</dbReference>
<dbReference type="EMBL" id="CAKASE010000061">
    <property type="protein sequence ID" value="CAG9568507.1"/>
    <property type="molecule type" value="Genomic_DNA"/>
</dbReference>
<evidence type="ECO:0000259" key="4">
    <source>
        <dbReference type="PROSITE" id="PS50878"/>
    </source>
</evidence>
<dbReference type="InterPro" id="IPR043502">
    <property type="entry name" value="DNA/RNA_pol_sf"/>
</dbReference>
<dbReference type="SUPFAM" id="SSF118196">
    <property type="entry name" value="YaeB-like"/>
    <property type="match status" value="2"/>
</dbReference>
<feature type="coiled-coil region" evidence="3">
    <location>
        <begin position="5"/>
        <end position="32"/>
    </location>
</feature>
<proteinExistence type="inferred from homology"/>
<dbReference type="OrthoDB" id="426210at2759"/>
<dbReference type="Proteomes" id="UP000789524">
    <property type="component" value="Unassembled WGS sequence"/>
</dbReference>